<gene>
    <name evidence="4" type="ORF">D9613_010180</name>
</gene>
<protein>
    <recommendedName>
        <fullName evidence="3">DUF6535 domain-containing protein</fullName>
    </recommendedName>
</protein>
<feature type="region of interest" description="Disordered" evidence="1">
    <location>
        <begin position="74"/>
        <end position="103"/>
    </location>
</feature>
<evidence type="ECO:0000256" key="2">
    <source>
        <dbReference type="SAM" id="Phobius"/>
    </source>
</evidence>
<dbReference type="Proteomes" id="UP000521872">
    <property type="component" value="Unassembled WGS sequence"/>
</dbReference>
<dbReference type="EMBL" id="JAACJL010000017">
    <property type="protein sequence ID" value="KAF4618748.1"/>
    <property type="molecule type" value="Genomic_DNA"/>
</dbReference>
<keyword evidence="2" id="KW-1133">Transmembrane helix</keyword>
<evidence type="ECO:0000259" key="3">
    <source>
        <dbReference type="Pfam" id="PF20153"/>
    </source>
</evidence>
<dbReference type="InterPro" id="IPR045338">
    <property type="entry name" value="DUF6535"/>
</dbReference>
<proteinExistence type="predicted"/>
<evidence type="ECO:0000313" key="4">
    <source>
        <dbReference type="EMBL" id="KAF4618748.1"/>
    </source>
</evidence>
<keyword evidence="2" id="KW-0472">Membrane</keyword>
<feature type="transmembrane region" description="Helical" evidence="2">
    <location>
        <begin position="272"/>
        <end position="296"/>
    </location>
</feature>
<accession>A0A8H4VQM3</accession>
<dbReference type="Pfam" id="PF20153">
    <property type="entry name" value="DUF6535"/>
    <property type="match status" value="1"/>
</dbReference>
<feature type="transmembrane region" description="Helical" evidence="2">
    <location>
        <begin position="308"/>
        <end position="326"/>
    </location>
</feature>
<dbReference type="AlphaFoldDB" id="A0A8H4VQM3"/>
<keyword evidence="2" id="KW-0812">Transmembrane</keyword>
<feature type="domain" description="DUF6535" evidence="3">
    <location>
        <begin position="124"/>
        <end position="296"/>
    </location>
</feature>
<sequence length="679" mass="77269">MKHADKYVLGTRSVNLYTHALYCPRSTELSLAFYLQSLMKNLVALGERLESNTTETSLDGLTVKDSYGRLHTQEGGMEETQFAEKPSFPRRAESAHRRNASGDTITPWLHDESTFPLPSKADSWEHCRKLTEEYDAEMCKTWKSELDYLLIFAGLFSATVTAFTIESYKWLQSDSDAYNARVLGLIYQQLNPTSGAEVLASITDTFPDGPVVRINACWFLSLILGLTTVLIGIVVAQWLREYERGVCLPSKDRLALRHMRYEGLVYWQVPRIVAYLPLLLQIAFILFLVGIIDLLWMLDRRVAIPASILVGFILLFFGLTVVQPAMQYILPFNMGLMMPQCAFKSPQSLGFLRILLLILRAVPQRWRVSDQTRWPTLFRLYKTNLYFTWADIDLIWRGMRDECDASSVGSSSISPDIIGALDWLTLTYHYTAQNAMSVLACIHQLPATAAVRIMRKISSRFSPYVPDILGSVGAQELPEDACRDIITTAFLQCCHKSNPLLLKVYWESQIRLMNTRSIPRSMVNWLPNELPINDLPLVHLDTQLALLHSLNEMIKSDTASLGDIESTWHILRLLTLPNRANLEAPQARIDLMLELFHSLDLWLSCSGGLPHEERLQLCVNPGIRQVLYEGFFDAWGHQTDYKHVVSLIQTLDKVLHQNPKVRDVLDQWSDCVGWTLLGP</sequence>
<feature type="transmembrane region" description="Helical" evidence="2">
    <location>
        <begin position="216"/>
        <end position="239"/>
    </location>
</feature>
<name>A0A8H4VQM3_9AGAR</name>
<organism evidence="4 5">
    <name type="scientific">Agrocybe pediades</name>
    <dbReference type="NCBI Taxonomy" id="84607"/>
    <lineage>
        <taxon>Eukaryota</taxon>
        <taxon>Fungi</taxon>
        <taxon>Dikarya</taxon>
        <taxon>Basidiomycota</taxon>
        <taxon>Agaricomycotina</taxon>
        <taxon>Agaricomycetes</taxon>
        <taxon>Agaricomycetidae</taxon>
        <taxon>Agaricales</taxon>
        <taxon>Agaricineae</taxon>
        <taxon>Strophariaceae</taxon>
        <taxon>Agrocybe</taxon>
    </lineage>
</organism>
<reference evidence="4 5" key="1">
    <citation type="submission" date="2019-12" db="EMBL/GenBank/DDBJ databases">
        <authorList>
            <person name="Floudas D."/>
            <person name="Bentzer J."/>
            <person name="Ahren D."/>
            <person name="Johansson T."/>
            <person name="Persson P."/>
            <person name="Tunlid A."/>
        </authorList>
    </citation>
    <scope>NUCLEOTIDE SEQUENCE [LARGE SCALE GENOMIC DNA]</scope>
    <source>
        <strain evidence="4 5">CBS 102.39</strain>
    </source>
</reference>
<keyword evidence="5" id="KW-1185">Reference proteome</keyword>
<comment type="caution">
    <text evidence="4">The sequence shown here is derived from an EMBL/GenBank/DDBJ whole genome shotgun (WGS) entry which is preliminary data.</text>
</comment>
<evidence type="ECO:0000313" key="5">
    <source>
        <dbReference type="Proteomes" id="UP000521872"/>
    </source>
</evidence>
<evidence type="ECO:0000256" key="1">
    <source>
        <dbReference type="SAM" id="MobiDB-lite"/>
    </source>
</evidence>